<reference evidence="4 5" key="1">
    <citation type="submission" date="2024-03" db="EMBL/GenBank/DDBJ databases">
        <title>Novel species of the genus Variovorax.</title>
        <authorList>
            <person name="Liu Q."/>
            <person name="Xin Y.-H."/>
        </authorList>
    </citation>
    <scope>NUCLEOTIDE SEQUENCE [LARGE SCALE GENOMIC DNA]</scope>
    <source>
        <strain evidence="4 5">KACC 18899</strain>
    </source>
</reference>
<dbReference type="Proteomes" id="UP001365846">
    <property type="component" value="Unassembled WGS sequence"/>
</dbReference>
<feature type="chain" id="PRO_5045609618" evidence="2">
    <location>
        <begin position="30"/>
        <end position="272"/>
    </location>
</feature>
<dbReference type="Pfam" id="PF00497">
    <property type="entry name" value="SBP_bac_3"/>
    <property type="match status" value="1"/>
</dbReference>
<protein>
    <submittedName>
        <fullName evidence="4">Transporter substrate-binding domain-containing protein</fullName>
    </submittedName>
</protein>
<comment type="caution">
    <text evidence="4">The sequence shown here is derived from an EMBL/GenBank/DDBJ whole genome shotgun (WGS) entry which is preliminary data.</text>
</comment>
<keyword evidence="1 2" id="KW-0732">Signal</keyword>
<gene>
    <name evidence="4" type="ORF">WKW77_26920</name>
</gene>
<accession>A0ABU8VM49</accession>
<sequence>MRNLFPKHRLLQAFGIALALGFMSQSAMAQSDSLAKIHGSGKIRIAIDLSVPPWSYKDDKLEMKGSEVDTAKLLAKDLGVELEVVPTNSANRIPLLMTNRADVVISAMTITPERLKTIDFSRPYSGISTFVAAPKSMSIKTPADLVGKKIAVTRGTTNDADITRMAPSGAEVVRFEDESTTMTAVVSGQMDVTALATTLIDVINQRNPGKQLEPKLLLQNSLFGVGMRKNDTALKEWVNKWVEDRLKSGDLQAIYKKHQGAEIPAEVLKTGT</sequence>
<keyword evidence="5" id="KW-1185">Reference proteome</keyword>
<dbReference type="Gene3D" id="3.40.190.10">
    <property type="entry name" value="Periplasmic binding protein-like II"/>
    <property type="match status" value="2"/>
</dbReference>
<evidence type="ECO:0000256" key="1">
    <source>
        <dbReference type="ARBA" id="ARBA00022729"/>
    </source>
</evidence>
<dbReference type="InterPro" id="IPR001638">
    <property type="entry name" value="Solute-binding_3/MltF_N"/>
</dbReference>
<dbReference type="EMBL" id="JBBKZU010000014">
    <property type="protein sequence ID" value="MEJ8814733.1"/>
    <property type="molecule type" value="Genomic_DNA"/>
</dbReference>
<proteinExistence type="predicted"/>
<evidence type="ECO:0000313" key="5">
    <source>
        <dbReference type="Proteomes" id="UP001365846"/>
    </source>
</evidence>
<dbReference type="SUPFAM" id="SSF53850">
    <property type="entry name" value="Periplasmic binding protein-like II"/>
    <property type="match status" value="1"/>
</dbReference>
<feature type="domain" description="Solute-binding protein family 3/N-terminal" evidence="3">
    <location>
        <begin position="42"/>
        <end position="262"/>
    </location>
</feature>
<dbReference type="PANTHER" id="PTHR35936">
    <property type="entry name" value="MEMBRANE-BOUND LYTIC MUREIN TRANSGLYCOSYLASE F"/>
    <property type="match status" value="1"/>
</dbReference>
<organism evidence="4 5">
    <name type="scientific">Variovorax ureilyticus</name>
    <dbReference type="NCBI Taxonomy" id="1836198"/>
    <lineage>
        <taxon>Bacteria</taxon>
        <taxon>Pseudomonadati</taxon>
        <taxon>Pseudomonadota</taxon>
        <taxon>Betaproteobacteria</taxon>
        <taxon>Burkholderiales</taxon>
        <taxon>Comamonadaceae</taxon>
        <taxon>Variovorax</taxon>
    </lineage>
</organism>
<evidence type="ECO:0000259" key="3">
    <source>
        <dbReference type="SMART" id="SM00062"/>
    </source>
</evidence>
<name>A0ABU8VM49_9BURK</name>
<feature type="signal peptide" evidence="2">
    <location>
        <begin position="1"/>
        <end position="29"/>
    </location>
</feature>
<evidence type="ECO:0000313" key="4">
    <source>
        <dbReference type="EMBL" id="MEJ8814733.1"/>
    </source>
</evidence>
<evidence type="ECO:0000256" key="2">
    <source>
        <dbReference type="SAM" id="SignalP"/>
    </source>
</evidence>
<dbReference type="SMART" id="SM00062">
    <property type="entry name" value="PBPb"/>
    <property type="match status" value="1"/>
</dbReference>
<dbReference type="PANTHER" id="PTHR35936:SF17">
    <property type="entry name" value="ARGININE-BINDING EXTRACELLULAR PROTEIN ARTP"/>
    <property type="match status" value="1"/>
</dbReference>
<dbReference type="RefSeq" id="WP_340359961.1">
    <property type="nucleotide sequence ID" value="NZ_JBBKZU010000014.1"/>
</dbReference>